<protein>
    <recommendedName>
        <fullName evidence="3">Transcriptional regulator</fullName>
    </recommendedName>
</protein>
<comment type="caution">
    <text evidence="1">The sequence shown here is derived from an EMBL/GenBank/DDBJ whole genome shotgun (WGS) entry which is preliminary data.</text>
</comment>
<keyword evidence="2" id="KW-1185">Reference proteome</keyword>
<dbReference type="Pfam" id="PF10711">
    <property type="entry name" value="DUF2513"/>
    <property type="match status" value="1"/>
</dbReference>
<dbReference type="InterPro" id="IPR019650">
    <property type="entry name" value="DUF2513"/>
</dbReference>
<name>A0A0R1M0D0_9LACO</name>
<dbReference type="EMBL" id="AZEF01000027">
    <property type="protein sequence ID" value="KRL01342.1"/>
    <property type="molecule type" value="Genomic_DNA"/>
</dbReference>
<dbReference type="PATRIC" id="fig|1423731.3.peg.1524"/>
<accession>A0A0R1M0D0</accession>
<evidence type="ECO:0000313" key="1">
    <source>
        <dbReference type="EMBL" id="KRL01342.1"/>
    </source>
</evidence>
<sequence length="120" mass="13879">MEINIACIRDLLNIVANKPFGQYINSRDLQLEQHYPKQLVSSTIQMLYEGALIKVENEYLLNDDTNYSIGELTKSGCCLLSCLKDETFFKEVAKAIESNNKLITIRDLQHLAFDYQKHYN</sequence>
<dbReference type="OrthoDB" id="2297075at2"/>
<evidence type="ECO:0000313" key="2">
    <source>
        <dbReference type="Proteomes" id="UP000051621"/>
    </source>
</evidence>
<gene>
    <name evidence="1" type="ORF">FC81_GL001485</name>
</gene>
<proteinExistence type="predicted"/>
<reference evidence="1 2" key="1">
    <citation type="journal article" date="2015" name="Genome Announc.">
        <title>Expanding the biotechnology potential of lactobacilli through comparative genomics of 213 strains and associated genera.</title>
        <authorList>
            <person name="Sun Z."/>
            <person name="Harris H.M."/>
            <person name="McCann A."/>
            <person name="Guo C."/>
            <person name="Argimon S."/>
            <person name="Zhang W."/>
            <person name="Yang X."/>
            <person name="Jeffery I.B."/>
            <person name="Cooney J.C."/>
            <person name="Kagawa T.F."/>
            <person name="Liu W."/>
            <person name="Song Y."/>
            <person name="Salvetti E."/>
            <person name="Wrobel A."/>
            <person name="Rasinkangas P."/>
            <person name="Parkhill J."/>
            <person name="Rea M.C."/>
            <person name="O'Sullivan O."/>
            <person name="Ritari J."/>
            <person name="Douillard F.P."/>
            <person name="Paul Ross R."/>
            <person name="Yang R."/>
            <person name="Briner A.E."/>
            <person name="Felis G.E."/>
            <person name="de Vos W.M."/>
            <person name="Barrangou R."/>
            <person name="Klaenhammer T.R."/>
            <person name="Caufield P.W."/>
            <person name="Cui Y."/>
            <person name="Zhang H."/>
            <person name="O'Toole P.W."/>
        </authorList>
    </citation>
    <scope>NUCLEOTIDE SEQUENCE [LARGE SCALE GENOMIC DNA]</scope>
    <source>
        <strain evidence="1 2">DSM 19910</strain>
    </source>
</reference>
<evidence type="ECO:0008006" key="3">
    <source>
        <dbReference type="Google" id="ProtNLM"/>
    </source>
</evidence>
<dbReference type="AlphaFoldDB" id="A0A0R1M0D0"/>
<dbReference type="Proteomes" id="UP000051621">
    <property type="component" value="Unassembled WGS sequence"/>
</dbReference>
<dbReference type="RefSeq" id="WP_057744765.1">
    <property type="nucleotide sequence ID" value="NZ_AZEF01000027.1"/>
</dbReference>
<organism evidence="1 2">
    <name type="scientific">Liquorilactobacillus capillatus DSM 19910</name>
    <dbReference type="NCBI Taxonomy" id="1423731"/>
    <lineage>
        <taxon>Bacteria</taxon>
        <taxon>Bacillati</taxon>
        <taxon>Bacillota</taxon>
        <taxon>Bacilli</taxon>
        <taxon>Lactobacillales</taxon>
        <taxon>Lactobacillaceae</taxon>
        <taxon>Liquorilactobacillus</taxon>
    </lineage>
</organism>